<dbReference type="PANTHER" id="PTHR30121">
    <property type="entry name" value="UNCHARACTERIZED PROTEIN YJGR-RELATED"/>
    <property type="match status" value="1"/>
</dbReference>
<sequence>MGIFSRSKKKKQRSATAVVDPLPKISRAGQHGVGGGAWDQLAAPRMWLESNWDNAGLYPFITGTARPRLGAPIGYDLTSGSAVAMDHMSLYKSNAITAPSAMVFGLNGFGKSSISGLVAASVNATGCPLAIFDPIKGEWADFARAIGADVFQIGIRDNNTKINPLDPGPLASAGAYIGGDLGRSMRADAITNIVHNVIALVRINRGRDKSISDSEATIIKLAVETVMDNEQAPSLKHLLYFFDNPSDNALYASGLGSSREFKETYSELFRSLSALVYGEMSTVFSDRGVSINPGNPGGFCFDSSSIPDSLDRMISAVMMSTWRLGMNAIDAHWELAQHEKRIAEEAAADGQVYVPKYTWHGYSSLMDEFWYPVRMADGMVQEVDRLSRTNRSVGVGEWKITHSPKDFLMLANEADQKIAHSLIEKCGLWVLMAMTSADLDALSTIRKIEDTEASWVTGFMSGAQGLEQHSEFKGSDGRVNKGGQKVLAGAGKALWKVGDSLGIPIQSPKPATLGRLHNTDTRFVKNS</sequence>
<dbReference type="RefSeq" id="WP_037233855.1">
    <property type="nucleotide sequence ID" value="NZ_CAURSG010000019.1"/>
</dbReference>
<dbReference type="InterPro" id="IPR051162">
    <property type="entry name" value="T4SS_component"/>
</dbReference>
<evidence type="ECO:0000256" key="1">
    <source>
        <dbReference type="SAM" id="MobiDB-lite"/>
    </source>
</evidence>
<evidence type="ECO:0000313" key="3">
    <source>
        <dbReference type="Proteomes" id="UP000250241"/>
    </source>
</evidence>
<proteinExistence type="predicted"/>
<feature type="compositionally biased region" description="Basic residues" evidence="1">
    <location>
        <begin position="1"/>
        <end position="13"/>
    </location>
</feature>
<dbReference type="Gene3D" id="3.40.50.300">
    <property type="entry name" value="P-loop containing nucleotide triphosphate hydrolases"/>
    <property type="match status" value="1"/>
</dbReference>
<organism evidence="2 3">
    <name type="scientific">Rothia aeria</name>
    <dbReference type="NCBI Taxonomy" id="172042"/>
    <lineage>
        <taxon>Bacteria</taxon>
        <taxon>Bacillati</taxon>
        <taxon>Actinomycetota</taxon>
        <taxon>Actinomycetes</taxon>
        <taxon>Micrococcales</taxon>
        <taxon>Micrococcaceae</taxon>
        <taxon>Rothia</taxon>
    </lineage>
</organism>
<evidence type="ECO:0000313" key="2">
    <source>
        <dbReference type="EMBL" id="BAV86646.1"/>
    </source>
</evidence>
<dbReference type="Proteomes" id="UP000250241">
    <property type="component" value="Chromosome"/>
</dbReference>
<name>A0A2Z5QW85_9MICC</name>
<dbReference type="KEGG" id="raj:RA11412_0347"/>
<keyword evidence="3" id="KW-1185">Reference proteome</keyword>
<dbReference type="PANTHER" id="PTHR30121:SF6">
    <property type="entry name" value="SLR6007 PROTEIN"/>
    <property type="match status" value="1"/>
</dbReference>
<gene>
    <name evidence="2" type="ORF">RA11412_0347</name>
</gene>
<feature type="region of interest" description="Disordered" evidence="1">
    <location>
        <begin position="1"/>
        <end position="21"/>
    </location>
</feature>
<dbReference type="SUPFAM" id="SSF52540">
    <property type="entry name" value="P-loop containing nucleoside triphosphate hydrolases"/>
    <property type="match status" value="1"/>
</dbReference>
<dbReference type="AlphaFoldDB" id="A0A2Z5QW85"/>
<protein>
    <submittedName>
        <fullName evidence="2">ATP binding protein-like protein</fullName>
    </submittedName>
</protein>
<dbReference type="GeneID" id="93861951"/>
<reference evidence="2 3" key="1">
    <citation type="submission" date="2016-10" db="EMBL/GenBank/DDBJ databases">
        <title>Genome sequence of Rothia aeria strain JCM11412.</title>
        <authorList>
            <person name="Nambu T."/>
        </authorList>
    </citation>
    <scope>NUCLEOTIDE SEQUENCE [LARGE SCALE GENOMIC DNA]</scope>
    <source>
        <strain evidence="2 3">JCM 11412</strain>
    </source>
</reference>
<dbReference type="InterPro" id="IPR027417">
    <property type="entry name" value="P-loop_NTPase"/>
</dbReference>
<accession>A0A2Z5QW85</accession>
<dbReference type="EMBL" id="AP017895">
    <property type="protein sequence ID" value="BAV86646.1"/>
    <property type="molecule type" value="Genomic_DNA"/>
</dbReference>